<sequence>MRQAGKGKGADGSAQGRGRGRPPQCRRVRAPRRRDGGEGGSRCRRRLHLGPCLVAAASVHIPPPPLPRFMSRRRLAHIPSPPPTTSSHAAPCALTACRRSTCAQRPEREISDRQWSGLEEAAVKLLLLLLRTGRGGLERRTTTRLTVRNRDNNEVRSHIRRRLLFYHRRHLPLSLGRRRCAVDVAESGQLCFGGEARGHALSQRAVRPVSRLALTYAYKN</sequence>
<reference evidence="2" key="1">
    <citation type="submission" date="2015-04" db="UniProtKB">
        <authorList>
            <consortium name="EnsemblPlants"/>
        </authorList>
    </citation>
    <scope>IDENTIFICATION</scope>
</reference>
<dbReference type="Proteomes" id="UP000008021">
    <property type="component" value="Chromosome 9"/>
</dbReference>
<keyword evidence="3" id="KW-1185">Reference proteome</keyword>
<dbReference type="HOGENOM" id="CLU_1257841_0_0_1"/>
<protein>
    <submittedName>
        <fullName evidence="2">Uncharacterized protein</fullName>
    </submittedName>
</protein>
<reference evidence="2" key="2">
    <citation type="submission" date="2018-05" db="EMBL/GenBank/DDBJ databases">
        <title>OmerRS3 (Oryza meridionalis Reference Sequence Version 3).</title>
        <authorList>
            <person name="Zhang J."/>
            <person name="Kudrna D."/>
            <person name="Lee S."/>
            <person name="Talag J."/>
            <person name="Welchert J."/>
            <person name="Wing R.A."/>
        </authorList>
    </citation>
    <scope>NUCLEOTIDE SEQUENCE [LARGE SCALE GENOMIC DNA]</scope>
    <source>
        <strain evidence="2">cv. OR44</strain>
    </source>
</reference>
<feature type="region of interest" description="Disordered" evidence="1">
    <location>
        <begin position="1"/>
        <end position="42"/>
    </location>
</feature>
<evidence type="ECO:0000313" key="3">
    <source>
        <dbReference type="Proteomes" id="UP000008021"/>
    </source>
</evidence>
<evidence type="ECO:0000256" key="1">
    <source>
        <dbReference type="SAM" id="MobiDB-lite"/>
    </source>
</evidence>
<proteinExistence type="predicted"/>
<dbReference type="AlphaFoldDB" id="A0A0E0ER16"/>
<dbReference type="Gramene" id="OMERI09G05150.3">
    <property type="protein sequence ID" value="OMERI09G05150.3"/>
    <property type="gene ID" value="OMERI09G05150"/>
</dbReference>
<name>A0A0E0ER16_9ORYZ</name>
<organism evidence="2">
    <name type="scientific">Oryza meridionalis</name>
    <dbReference type="NCBI Taxonomy" id="40149"/>
    <lineage>
        <taxon>Eukaryota</taxon>
        <taxon>Viridiplantae</taxon>
        <taxon>Streptophyta</taxon>
        <taxon>Embryophyta</taxon>
        <taxon>Tracheophyta</taxon>
        <taxon>Spermatophyta</taxon>
        <taxon>Magnoliopsida</taxon>
        <taxon>Liliopsida</taxon>
        <taxon>Poales</taxon>
        <taxon>Poaceae</taxon>
        <taxon>BOP clade</taxon>
        <taxon>Oryzoideae</taxon>
        <taxon>Oryzeae</taxon>
        <taxon>Oryzinae</taxon>
        <taxon>Oryza</taxon>
    </lineage>
</organism>
<dbReference type="EnsemblPlants" id="OMERI09G05150.3">
    <property type="protein sequence ID" value="OMERI09G05150.3"/>
    <property type="gene ID" value="OMERI09G05150"/>
</dbReference>
<feature type="compositionally biased region" description="Basic residues" evidence="1">
    <location>
        <begin position="18"/>
        <end position="32"/>
    </location>
</feature>
<accession>A0A0E0ER16</accession>
<evidence type="ECO:0000313" key="2">
    <source>
        <dbReference type="EnsemblPlants" id="OMERI09G05150.3"/>
    </source>
</evidence>